<sequence>MRILSFLSVAIFAVVLKETSAAAVSIPVNNLVSRADQTPLETCIQKKGNGQNPFLRANGTECTCQDDGSIICVKAPPPTETPLETCIRKKGNGQNPFLRANGTECTCQNDGSIICVKAPPPTETPLETCIRKKAPPPTETPLEICIRKKGNGKNPFLRANGTECNRQNTYTKDGGKICTCQQDGATICVNTPSLGLVYPGPLRSARRLHISQLLAVALHSRKKFKLLPQLRRQTTPQLQKIRQTQIISKVFACGIAAEPKRISKFTLRPSLTKAHLYVLASMGKSDKQLMESITGLSTAIWSVSEPTYLLQDFAPSIGIGKITENKDLGILGQYPYYMGDKREMCGIHIKSAEETKRAGISDKLKEVTTISAQTITHLCIVINLKEMILELPTAKIRDLRRNFLKLIKAEITSLRGLASFIEKKQAKPLNAEAALRAQSRALANLSTWASIVVFTVPALQSLKLWKIQLTT</sequence>
<dbReference type="Proteomes" id="UP000245383">
    <property type="component" value="Unassembled WGS sequence"/>
</dbReference>
<feature type="chain" id="PRO_5015526238" evidence="1">
    <location>
        <begin position="22"/>
        <end position="471"/>
    </location>
</feature>
<proteinExistence type="predicted"/>
<accession>A0A2T9YV55</accession>
<dbReference type="EMBL" id="MBFR01000038">
    <property type="protein sequence ID" value="PVU96222.1"/>
    <property type="molecule type" value="Genomic_DNA"/>
</dbReference>
<dbReference type="AlphaFoldDB" id="A0A2T9YV55"/>
<evidence type="ECO:0000313" key="2">
    <source>
        <dbReference type="EMBL" id="PVU96222.1"/>
    </source>
</evidence>
<feature type="signal peptide" evidence="1">
    <location>
        <begin position="1"/>
        <end position="21"/>
    </location>
</feature>
<keyword evidence="1" id="KW-0732">Signal</keyword>
<comment type="caution">
    <text evidence="2">The sequence shown here is derived from an EMBL/GenBank/DDBJ whole genome shotgun (WGS) entry which is preliminary data.</text>
</comment>
<evidence type="ECO:0000256" key="1">
    <source>
        <dbReference type="SAM" id="SignalP"/>
    </source>
</evidence>
<organism evidence="2 3">
    <name type="scientific">Smittium simulii</name>
    <dbReference type="NCBI Taxonomy" id="133385"/>
    <lineage>
        <taxon>Eukaryota</taxon>
        <taxon>Fungi</taxon>
        <taxon>Fungi incertae sedis</taxon>
        <taxon>Zoopagomycota</taxon>
        <taxon>Kickxellomycotina</taxon>
        <taxon>Harpellomycetes</taxon>
        <taxon>Harpellales</taxon>
        <taxon>Legeriomycetaceae</taxon>
        <taxon>Smittium</taxon>
    </lineage>
</organism>
<reference evidence="2 3" key="1">
    <citation type="journal article" date="2018" name="MBio">
        <title>Comparative Genomics Reveals the Core Gene Toolbox for the Fungus-Insect Symbiosis.</title>
        <authorList>
            <person name="Wang Y."/>
            <person name="Stata M."/>
            <person name="Wang W."/>
            <person name="Stajich J.E."/>
            <person name="White M.M."/>
            <person name="Moncalvo J.M."/>
        </authorList>
    </citation>
    <scope>NUCLEOTIDE SEQUENCE [LARGE SCALE GENOMIC DNA]</scope>
    <source>
        <strain evidence="2 3">SWE-8-4</strain>
    </source>
</reference>
<protein>
    <submittedName>
        <fullName evidence="2">Uncharacterized protein</fullName>
    </submittedName>
</protein>
<gene>
    <name evidence="2" type="ORF">BB561_001318</name>
</gene>
<evidence type="ECO:0000313" key="3">
    <source>
        <dbReference type="Proteomes" id="UP000245383"/>
    </source>
</evidence>
<name>A0A2T9YV55_9FUNG</name>
<keyword evidence="3" id="KW-1185">Reference proteome</keyword>